<proteinExistence type="predicted"/>
<comment type="caution">
    <text evidence="2">The sequence shown here is derived from an EMBL/GenBank/DDBJ whole genome shotgun (WGS) entry which is preliminary data.</text>
</comment>
<protein>
    <submittedName>
        <fullName evidence="2">Uncharacterized protein</fullName>
    </submittedName>
</protein>
<gene>
    <name evidence="2" type="ORF">NDU88_003135</name>
</gene>
<dbReference type="Proteomes" id="UP001066276">
    <property type="component" value="Chromosome 7"/>
</dbReference>
<dbReference type="AlphaFoldDB" id="A0AAV7P8N6"/>
<evidence type="ECO:0000313" key="3">
    <source>
        <dbReference type="Proteomes" id="UP001066276"/>
    </source>
</evidence>
<organism evidence="2 3">
    <name type="scientific">Pleurodeles waltl</name>
    <name type="common">Iberian ribbed newt</name>
    <dbReference type="NCBI Taxonomy" id="8319"/>
    <lineage>
        <taxon>Eukaryota</taxon>
        <taxon>Metazoa</taxon>
        <taxon>Chordata</taxon>
        <taxon>Craniata</taxon>
        <taxon>Vertebrata</taxon>
        <taxon>Euteleostomi</taxon>
        <taxon>Amphibia</taxon>
        <taxon>Batrachia</taxon>
        <taxon>Caudata</taxon>
        <taxon>Salamandroidea</taxon>
        <taxon>Salamandridae</taxon>
        <taxon>Pleurodelinae</taxon>
        <taxon>Pleurodeles</taxon>
    </lineage>
</organism>
<evidence type="ECO:0000313" key="2">
    <source>
        <dbReference type="EMBL" id="KAJ1124686.1"/>
    </source>
</evidence>
<accession>A0AAV7P8N6</accession>
<evidence type="ECO:0000256" key="1">
    <source>
        <dbReference type="SAM" id="MobiDB-lite"/>
    </source>
</evidence>
<reference evidence="2" key="1">
    <citation type="journal article" date="2022" name="bioRxiv">
        <title>Sequencing and chromosome-scale assembly of the giantPleurodeles waltlgenome.</title>
        <authorList>
            <person name="Brown T."/>
            <person name="Elewa A."/>
            <person name="Iarovenko S."/>
            <person name="Subramanian E."/>
            <person name="Araus A.J."/>
            <person name="Petzold A."/>
            <person name="Susuki M."/>
            <person name="Suzuki K.-i.T."/>
            <person name="Hayashi T."/>
            <person name="Toyoda A."/>
            <person name="Oliveira C."/>
            <person name="Osipova E."/>
            <person name="Leigh N.D."/>
            <person name="Simon A."/>
            <person name="Yun M.H."/>
        </authorList>
    </citation>
    <scope>NUCLEOTIDE SEQUENCE</scope>
    <source>
        <strain evidence="2">20211129_DDA</strain>
        <tissue evidence="2">Liver</tissue>
    </source>
</reference>
<name>A0AAV7P8N6_PLEWA</name>
<feature type="compositionally biased region" description="Polar residues" evidence="1">
    <location>
        <begin position="36"/>
        <end position="46"/>
    </location>
</feature>
<sequence length="70" mass="7493">MAHPAPPSVPIGEPVQEAEDPEGSGEKHEQRMPTLNLETSAGQRAPNTEKPRHRDSLTASEAGPKKDVAE</sequence>
<feature type="compositionally biased region" description="Basic and acidic residues" evidence="1">
    <location>
        <begin position="47"/>
        <end position="56"/>
    </location>
</feature>
<feature type="region of interest" description="Disordered" evidence="1">
    <location>
        <begin position="1"/>
        <end position="70"/>
    </location>
</feature>
<dbReference type="EMBL" id="JANPWB010000011">
    <property type="protein sequence ID" value="KAJ1124686.1"/>
    <property type="molecule type" value="Genomic_DNA"/>
</dbReference>
<keyword evidence="3" id="KW-1185">Reference proteome</keyword>